<dbReference type="InterPro" id="IPR051941">
    <property type="entry name" value="BG_Antigen-Binding_Lectin"/>
</dbReference>
<evidence type="ECO:0000256" key="5">
    <source>
        <dbReference type="ARBA" id="ARBA00022734"/>
    </source>
</evidence>
<keyword evidence="4" id="KW-0479">Metal-binding</keyword>
<evidence type="ECO:0000256" key="6">
    <source>
        <dbReference type="ARBA" id="ARBA00022837"/>
    </source>
</evidence>
<keyword evidence="5" id="KW-0430">Lectin</keyword>
<reference evidence="9" key="1">
    <citation type="submission" date="2025-08" db="UniProtKB">
        <authorList>
            <consortium name="Ensembl"/>
        </authorList>
    </citation>
    <scope>IDENTIFICATION</scope>
</reference>
<dbReference type="Pfam" id="PF22633">
    <property type="entry name" value="F5_F8_type_C_2"/>
    <property type="match status" value="2"/>
</dbReference>
<accession>A0A8C2XRC6</accession>
<feature type="domain" description="Fucolectin tachylectin-4 pentraxin-1" evidence="8">
    <location>
        <begin position="23"/>
        <end position="169"/>
    </location>
</feature>
<evidence type="ECO:0000313" key="10">
    <source>
        <dbReference type="Proteomes" id="UP000694565"/>
    </source>
</evidence>
<organism evidence="9 10">
    <name type="scientific">Cyclopterus lumpus</name>
    <name type="common">Lumpsucker</name>
    <dbReference type="NCBI Taxonomy" id="8103"/>
    <lineage>
        <taxon>Eukaryota</taxon>
        <taxon>Metazoa</taxon>
        <taxon>Chordata</taxon>
        <taxon>Craniata</taxon>
        <taxon>Vertebrata</taxon>
        <taxon>Euteleostomi</taxon>
        <taxon>Actinopterygii</taxon>
        <taxon>Neopterygii</taxon>
        <taxon>Teleostei</taxon>
        <taxon>Neoteleostei</taxon>
        <taxon>Acanthomorphata</taxon>
        <taxon>Eupercaria</taxon>
        <taxon>Perciformes</taxon>
        <taxon>Cottioidei</taxon>
        <taxon>Cottales</taxon>
        <taxon>Cyclopteridae</taxon>
        <taxon>Cyclopterus</taxon>
    </lineage>
</organism>
<comment type="function">
    <text evidence="1">Acts as a defensive agent. Recognizes blood group fucosylated oligosaccharides including A, B, H and Lewis B-type antigens. Does not recognize Lewis A antigen and has low affinity for monovalent haptens.</text>
</comment>
<evidence type="ECO:0000256" key="2">
    <source>
        <dbReference type="ARBA" id="ARBA00010147"/>
    </source>
</evidence>
<name>A0A8C2XRC6_CYCLU</name>
<dbReference type="InterPro" id="IPR008979">
    <property type="entry name" value="Galactose-bd-like_sf"/>
</dbReference>
<evidence type="ECO:0000256" key="4">
    <source>
        <dbReference type="ARBA" id="ARBA00022723"/>
    </source>
</evidence>
<sequence length="319" mass="34602">MLTSGALAGKRFYLFLSTFLHPLPNVAMKGGAAQSSTLPFAAASRAVDGRRDSFYSAGFCSHTAENEAGPWWRVDLRRTHIVRFVKVTNRGDCCAERLDGAEIRIGNSLENNGNNNPRCASISHIRAGKTNTYHCAGGSMDGRFVNVVIPGERKTLTLCEVEVYATPTGTTPSQSWGLSIFGGSHHAVGGCRSGQYWGICCSETFLQVKPWWHLDLLAVHKFSAVRILNRRDCCATWLNDAEIRIAVIPIDAIKWNGTHGRPCGSISSTGDTSTFTLDCAGMEGRYVAVVIPKFGMLTMCEFEAFASLAGNGPWALDGN</sequence>
<dbReference type="GeneTree" id="ENSGT01060000248575"/>
<evidence type="ECO:0000259" key="8">
    <source>
        <dbReference type="SMART" id="SM00607"/>
    </source>
</evidence>
<comment type="similarity">
    <text evidence="2">Belongs to the fucolectin family.</text>
</comment>
<keyword evidence="10" id="KW-1185">Reference proteome</keyword>
<protein>
    <recommendedName>
        <fullName evidence="8">Fucolectin tachylectin-4 pentraxin-1 domain-containing protein</fullName>
    </recommendedName>
</protein>
<dbReference type="PANTHER" id="PTHR45713">
    <property type="entry name" value="FTP DOMAIN-CONTAINING PROTEIN"/>
    <property type="match status" value="1"/>
</dbReference>
<dbReference type="PANTHER" id="PTHR45713:SF6">
    <property type="entry name" value="F5_8 TYPE C DOMAIN-CONTAINING PROTEIN"/>
    <property type="match status" value="1"/>
</dbReference>
<dbReference type="InterPro" id="IPR006585">
    <property type="entry name" value="FTP1"/>
</dbReference>
<dbReference type="Ensembl" id="ENSCLMT00005023533.1">
    <property type="protein sequence ID" value="ENSCLMP00005022455.1"/>
    <property type="gene ID" value="ENSCLMG00005010937.1"/>
</dbReference>
<dbReference type="AlphaFoldDB" id="A0A8C2XRC6"/>
<proteinExistence type="inferred from homology"/>
<dbReference type="SUPFAM" id="SSF49785">
    <property type="entry name" value="Galactose-binding domain-like"/>
    <property type="match status" value="2"/>
</dbReference>
<comment type="subunit">
    <text evidence="3">Homotrimer.</text>
</comment>
<evidence type="ECO:0000256" key="3">
    <source>
        <dbReference type="ARBA" id="ARBA00011233"/>
    </source>
</evidence>
<dbReference type="GO" id="GO:0046872">
    <property type="term" value="F:metal ion binding"/>
    <property type="evidence" value="ECO:0007669"/>
    <property type="project" value="UniProtKB-KW"/>
</dbReference>
<dbReference type="GO" id="GO:0042806">
    <property type="term" value="F:fucose binding"/>
    <property type="evidence" value="ECO:0007669"/>
    <property type="project" value="UniProtKB-ARBA"/>
</dbReference>
<dbReference type="GO" id="GO:0010185">
    <property type="term" value="P:regulation of cellular defense response"/>
    <property type="evidence" value="ECO:0007669"/>
    <property type="project" value="UniProtKB-ARBA"/>
</dbReference>
<evidence type="ECO:0000313" key="9">
    <source>
        <dbReference type="Ensembl" id="ENSCLMP00005022455.1"/>
    </source>
</evidence>
<dbReference type="SMART" id="SM00607">
    <property type="entry name" value="FTP"/>
    <property type="match status" value="2"/>
</dbReference>
<dbReference type="GO" id="GO:0001868">
    <property type="term" value="P:regulation of complement activation, lectin pathway"/>
    <property type="evidence" value="ECO:0007669"/>
    <property type="project" value="UniProtKB-ARBA"/>
</dbReference>
<keyword evidence="6" id="KW-0106">Calcium</keyword>
<evidence type="ECO:0000256" key="7">
    <source>
        <dbReference type="ARBA" id="ARBA00023157"/>
    </source>
</evidence>
<keyword evidence="7" id="KW-1015">Disulfide bond</keyword>
<dbReference type="Gene3D" id="2.60.120.260">
    <property type="entry name" value="Galactose-binding domain-like"/>
    <property type="match status" value="2"/>
</dbReference>
<reference evidence="9" key="2">
    <citation type="submission" date="2025-09" db="UniProtKB">
        <authorList>
            <consortium name="Ensembl"/>
        </authorList>
    </citation>
    <scope>IDENTIFICATION</scope>
</reference>
<dbReference type="Proteomes" id="UP000694565">
    <property type="component" value="Unplaced"/>
</dbReference>
<evidence type="ECO:0000256" key="1">
    <source>
        <dbReference type="ARBA" id="ARBA00002219"/>
    </source>
</evidence>
<feature type="domain" description="Fucolectin tachylectin-4 pentraxin-1" evidence="8">
    <location>
        <begin position="171"/>
        <end position="311"/>
    </location>
</feature>